<keyword evidence="3" id="KW-1185">Reference proteome</keyword>
<gene>
    <name evidence="1" type="ORF">CRN84_17625</name>
    <name evidence="2" type="ORF">NCTC12282_04885</name>
</gene>
<evidence type="ECO:0008006" key="5">
    <source>
        <dbReference type="Google" id="ProtNLM"/>
    </source>
</evidence>
<evidence type="ECO:0000313" key="1">
    <source>
        <dbReference type="EMBL" id="PHI31022.1"/>
    </source>
</evidence>
<proteinExistence type="predicted"/>
<dbReference type="RefSeq" id="WP_029095832.1">
    <property type="nucleotide sequence ID" value="NZ_CAADJA010000002.1"/>
</dbReference>
<dbReference type="AlphaFoldDB" id="A0A2C6DRR8"/>
<dbReference type="EMBL" id="CAADJA010000002">
    <property type="protein sequence ID" value="VFS51177.1"/>
    <property type="molecule type" value="Genomic_DNA"/>
</dbReference>
<dbReference type="EMBL" id="PDDX01000001">
    <property type="protein sequence ID" value="PHI31022.1"/>
    <property type="molecule type" value="Genomic_DNA"/>
</dbReference>
<sequence length="102" mass="11865">MESIIRVFIVIFLLSACSTHPDYTEPREVECIARYETTMMAIRQAEELKVTALKVNHVGKLYLFVPNTLNITWAGSRWKSPEYFKEIKCINSADTDFIHSHR</sequence>
<evidence type="ECO:0000313" key="4">
    <source>
        <dbReference type="Proteomes" id="UP000373449"/>
    </source>
</evidence>
<dbReference type="Proteomes" id="UP000373449">
    <property type="component" value="Unassembled WGS sequence"/>
</dbReference>
<evidence type="ECO:0000313" key="2">
    <source>
        <dbReference type="EMBL" id="VFS51177.1"/>
    </source>
</evidence>
<reference evidence="3" key="2">
    <citation type="submission" date="2017-09" db="EMBL/GenBank/DDBJ databases">
        <title>FDA dAtabase for Regulatory Grade micrObial Sequences (FDA-ARGOS): Supporting development and validation of Infectious Disease Dx tests.</title>
        <authorList>
            <person name="Minogue T."/>
            <person name="Wolcott M."/>
            <person name="Wasieloski L."/>
            <person name="Aguilar W."/>
            <person name="Moore D."/>
            <person name="Tallon L."/>
            <person name="Sadzewicz L."/>
            <person name="Ott S."/>
            <person name="Zhao X."/>
            <person name="Nagaraj S."/>
            <person name="Vavikolanu K."/>
            <person name="Aluvathingal J."/>
            <person name="Nadendla S."/>
            <person name="Sichtig H."/>
        </authorList>
    </citation>
    <scope>NUCLEOTIDE SEQUENCE [LARGE SCALE GENOMIC DNA]</scope>
    <source>
        <strain evidence="3">FDAARGOS_387</strain>
    </source>
</reference>
<reference evidence="2 4" key="3">
    <citation type="submission" date="2019-03" db="EMBL/GenBank/DDBJ databases">
        <authorList>
            <consortium name="Pathogen Informatics"/>
        </authorList>
    </citation>
    <scope>NUCLEOTIDE SEQUENCE [LARGE SCALE GENOMIC DNA]</scope>
    <source>
        <strain evidence="2 4">NCTC12282</strain>
    </source>
</reference>
<dbReference type="PROSITE" id="PS51257">
    <property type="entry name" value="PROKAR_LIPOPROTEIN"/>
    <property type="match status" value="1"/>
</dbReference>
<organism evidence="1 3">
    <name type="scientific">Budvicia aquatica</name>
    <dbReference type="NCBI Taxonomy" id="82979"/>
    <lineage>
        <taxon>Bacteria</taxon>
        <taxon>Pseudomonadati</taxon>
        <taxon>Pseudomonadota</taxon>
        <taxon>Gammaproteobacteria</taxon>
        <taxon>Enterobacterales</taxon>
        <taxon>Budviciaceae</taxon>
        <taxon>Budvicia</taxon>
    </lineage>
</organism>
<dbReference type="STRING" id="1111728.GCA_000427805_03961"/>
<protein>
    <recommendedName>
        <fullName evidence="5">Lipoprotein</fullName>
    </recommendedName>
</protein>
<name>A0A2C6DRR8_9GAMM</name>
<evidence type="ECO:0000313" key="3">
    <source>
        <dbReference type="Proteomes" id="UP000224974"/>
    </source>
</evidence>
<reference evidence="1" key="1">
    <citation type="submission" date="2017-09" db="EMBL/GenBank/DDBJ databases">
        <title>FDA dAtabase for Regulatory Grade micrObial Sequences (FDA-ARGOS): Supporting development and validation of Infectious Disease Dx tests.</title>
        <authorList>
            <person name="Minogue T."/>
            <person name="Wolcott M."/>
            <person name="Wasieloski L."/>
            <person name="Aguilar W."/>
            <person name="Moore D."/>
            <person name="Tallon L.J."/>
            <person name="Sadzewicz L."/>
            <person name="Ott S."/>
            <person name="Zhao X."/>
            <person name="Nagaraj S."/>
            <person name="Vavikolanu K."/>
            <person name="Aluvathingal J."/>
            <person name="Nadendla S."/>
            <person name="Sichtig H."/>
        </authorList>
    </citation>
    <scope>NUCLEOTIDE SEQUENCE</scope>
    <source>
        <strain evidence="1">FDAARGOS_387</strain>
    </source>
</reference>
<dbReference type="Proteomes" id="UP000224974">
    <property type="component" value="Unassembled WGS sequence"/>
</dbReference>
<accession>A0A2C6DRR8</accession>